<name>A0AC61RVW9_9FIRM</name>
<sequence>MESYQLTRSKRKSLSIVIGKDGTIQVKAPNWLPKYKIDQFIQQKADWIQEKQREVLLLEQKKPVHTFQEGDLFLFQGEAYRLTFCSRNWQSFKDGWDNVPVTGRTELTGRAGVVGRTELTGRAGVVGRTELTGRVGIALEETTKLLLMELDSEEPDASIVGKRLEEWYLWQAKQLFPERVSQYYPLVSRLAQHSGKEIGPVNRIAIRNQKTRWGSCSSKGNLNFNWRLVMAPEEILDYVVVHELCHLAYLNHSSQFWQMVRDILPDFRERRNWLKANGLLLAWEV</sequence>
<keyword evidence="2" id="KW-1185">Reference proteome</keyword>
<comment type="caution">
    <text evidence="1">The sequence shown here is derived from an EMBL/GenBank/DDBJ whole genome shotgun (WGS) entry which is preliminary data.</text>
</comment>
<organism evidence="1 2">
    <name type="scientific">Petralouisia muris</name>
    <dbReference type="NCBI Taxonomy" id="3032872"/>
    <lineage>
        <taxon>Bacteria</taxon>
        <taxon>Bacillati</taxon>
        <taxon>Bacillota</taxon>
        <taxon>Clostridia</taxon>
        <taxon>Lachnospirales</taxon>
        <taxon>Lachnospiraceae</taxon>
        <taxon>Petralouisia</taxon>
    </lineage>
</organism>
<evidence type="ECO:0000313" key="2">
    <source>
        <dbReference type="Proteomes" id="UP000304953"/>
    </source>
</evidence>
<dbReference type="EMBL" id="SRYA01000021">
    <property type="protein sequence ID" value="TGY96046.1"/>
    <property type="molecule type" value="Genomic_DNA"/>
</dbReference>
<protein>
    <submittedName>
        <fullName evidence="1">M48 family peptidase</fullName>
    </submittedName>
</protein>
<reference evidence="1" key="1">
    <citation type="submission" date="2019-04" db="EMBL/GenBank/DDBJ databases">
        <title>Microbes associate with the intestines of laboratory mice.</title>
        <authorList>
            <person name="Navarre W."/>
            <person name="Wong E."/>
            <person name="Huang K."/>
            <person name="Tropini C."/>
            <person name="Ng K."/>
            <person name="Yu B."/>
        </authorList>
    </citation>
    <scope>NUCLEOTIDE SEQUENCE</scope>
    <source>
        <strain evidence="1">NM01_1-7b</strain>
    </source>
</reference>
<evidence type="ECO:0000313" key="1">
    <source>
        <dbReference type="EMBL" id="TGY96046.1"/>
    </source>
</evidence>
<dbReference type="Proteomes" id="UP000304953">
    <property type="component" value="Unassembled WGS sequence"/>
</dbReference>
<proteinExistence type="predicted"/>
<accession>A0AC61RVW9</accession>
<gene>
    <name evidence="1" type="ORF">E5329_12100</name>
</gene>